<dbReference type="OrthoDB" id="2142683at2759"/>
<dbReference type="InterPro" id="IPR050111">
    <property type="entry name" value="C-type_lectin/snaclec_domain"/>
</dbReference>
<name>A0A7R8WML4_9CRUS</name>
<dbReference type="InterPro" id="IPR001304">
    <property type="entry name" value="C-type_lectin-like"/>
</dbReference>
<dbReference type="InterPro" id="IPR016187">
    <property type="entry name" value="CTDL_fold"/>
</dbReference>
<dbReference type="SUPFAM" id="SSF56436">
    <property type="entry name" value="C-type lectin-like"/>
    <property type="match status" value="3"/>
</dbReference>
<dbReference type="SMART" id="SM00034">
    <property type="entry name" value="CLECT"/>
    <property type="match status" value="3"/>
</dbReference>
<sequence>MITKTRPEAERLCQEMHPQGALAELETSEEAVAMTIHLNKDYNKCKGLAPPGPWIGGIERSNQNIFEWSSANTTIGCTNWELGRPNSSTTGDGIALNCANYYSCYDATVDTTLPFICESPPRKPSDLTQTQEGCRFPFTIVADRYCYYLSGTNRLQRVHAQSYCKTLHPDGRLAEIETGEELVSLTLYFDDQDEERKCGTWGAHTWFDTANSTELPFVCEMPYQIKCPDNFIFIGSSCYLISESTTLRPTAIQRCQESNATLLELETSWEIRSITDYLLAKCPGSCTRHYYLGMDPDPVHRVFKWISTGRPVTFNNWISGYPNSYANGQIALLNGGYKCKYRL</sequence>
<organism evidence="1">
    <name type="scientific">Cyprideis torosa</name>
    <dbReference type="NCBI Taxonomy" id="163714"/>
    <lineage>
        <taxon>Eukaryota</taxon>
        <taxon>Metazoa</taxon>
        <taxon>Ecdysozoa</taxon>
        <taxon>Arthropoda</taxon>
        <taxon>Crustacea</taxon>
        <taxon>Oligostraca</taxon>
        <taxon>Ostracoda</taxon>
        <taxon>Podocopa</taxon>
        <taxon>Podocopida</taxon>
        <taxon>Cytherocopina</taxon>
        <taxon>Cytheroidea</taxon>
        <taxon>Cytherideidae</taxon>
        <taxon>Cyprideis</taxon>
    </lineage>
</organism>
<dbReference type="Gene3D" id="3.10.100.10">
    <property type="entry name" value="Mannose-Binding Protein A, subunit A"/>
    <property type="match status" value="2"/>
</dbReference>
<reference evidence="1" key="1">
    <citation type="submission" date="2020-11" db="EMBL/GenBank/DDBJ databases">
        <authorList>
            <person name="Tran Van P."/>
        </authorList>
    </citation>
    <scope>NUCLEOTIDE SEQUENCE</scope>
</reference>
<dbReference type="EMBL" id="OB666101">
    <property type="protein sequence ID" value="CAD7233343.1"/>
    <property type="molecule type" value="Genomic_DNA"/>
</dbReference>
<dbReference type="CDD" id="cd00037">
    <property type="entry name" value="CLECT"/>
    <property type="match status" value="2"/>
</dbReference>
<gene>
    <name evidence="1" type="ORF">CTOB1V02_LOCUS11165</name>
</gene>
<protein>
    <submittedName>
        <fullName evidence="1">Uncharacterized protein</fullName>
    </submittedName>
</protein>
<dbReference type="PANTHER" id="PTHR22803">
    <property type="entry name" value="MANNOSE, PHOSPHOLIPASE, LECTIN RECEPTOR RELATED"/>
    <property type="match status" value="1"/>
</dbReference>
<dbReference type="AlphaFoldDB" id="A0A7R8WML4"/>
<dbReference type="InterPro" id="IPR016186">
    <property type="entry name" value="C-type_lectin-like/link_sf"/>
</dbReference>
<accession>A0A7R8WML4</accession>
<dbReference type="PROSITE" id="PS50041">
    <property type="entry name" value="C_TYPE_LECTIN_2"/>
    <property type="match status" value="2"/>
</dbReference>
<evidence type="ECO:0000313" key="1">
    <source>
        <dbReference type="EMBL" id="CAD7233343.1"/>
    </source>
</evidence>
<proteinExistence type="predicted"/>